<dbReference type="SUPFAM" id="SSF48726">
    <property type="entry name" value="Immunoglobulin"/>
    <property type="match status" value="1"/>
</dbReference>
<name>A0A8J4TCZ7_CLAMG</name>
<evidence type="ECO:0000313" key="2">
    <source>
        <dbReference type="Proteomes" id="UP000727407"/>
    </source>
</evidence>
<dbReference type="InterPro" id="IPR013783">
    <property type="entry name" value="Ig-like_fold"/>
</dbReference>
<dbReference type="InterPro" id="IPR036179">
    <property type="entry name" value="Ig-like_dom_sf"/>
</dbReference>
<dbReference type="OrthoDB" id="8777224at2759"/>
<comment type="caution">
    <text evidence="1">The sequence shown here is derived from an EMBL/GenBank/DDBJ whole genome shotgun (WGS) entry which is preliminary data.</text>
</comment>
<dbReference type="Gene3D" id="2.60.40.10">
    <property type="entry name" value="Immunoglobulins"/>
    <property type="match status" value="1"/>
</dbReference>
<proteinExistence type="predicted"/>
<protein>
    <submittedName>
        <fullName evidence="1">CXADR-like membrane protein isoform X3</fullName>
    </submittedName>
</protein>
<evidence type="ECO:0000313" key="1">
    <source>
        <dbReference type="EMBL" id="KAF5893095.1"/>
    </source>
</evidence>
<feature type="non-terminal residue" evidence="1">
    <location>
        <position position="73"/>
    </location>
</feature>
<dbReference type="AlphaFoldDB" id="A0A8J4TCZ7"/>
<keyword evidence="2" id="KW-1185">Reference proteome</keyword>
<organism evidence="1 2">
    <name type="scientific">Clarias magur</name>
    <name type="common">Asian catfish</name>
    <name type="synonym">Macropteronotus magur</name>
    <dbReference type="NCBI Taxonomy" id="1594786"/>
    <lineage>
        <taxon>Eukaryota</taxon>
        <taxon>Metazoa</taxon>
        <taxon>Chordata</taxon>
        <taxon>Craniata</taxon>
        <taxon>Vertebrata</taxon>
        <taxon>Euteleostomi</taxon>
        <taxon>Actinopterygii</taxon>
        <taxon>Neopterygii</taxon>
        <taxon>Teleostei</taxon>
        <taxon>Ostariophysi</taxon>
        <taxon>Siluriformes</taxon>
        <taxon>Clariidae</taxon>
        <taxon>Clarias</taxon>
    </lineage>
</organism>
<dbReference type="Proteomes" id="UP000727407">
    <property type="component" value="Unassembled WGS sequence"/>
</dbReference>
<dbReference type="EMBL" id="QNUK01000452">
    <property type="protein sequence ID" value="KAF5893095.1"/>
    <property type="molecule type" value="Genomic_DNA"/>
</dbReference>
<sequence length="73" mass="8428">RRVFVPEEHFLLLSCDGQSDVKWRHGGERLINANSSKQKLFPDGVLYIDDVEMRDSGLYYCNDKLMAHVTVLT</sequence>
<reference evidence="1" key="1">
    <citation type="submission" date="2020-07" db="EMBL/GenBank/DDBJ databases">
        <title>Clarias magur genome sequencing, assembly and annotation.</title>
        <authorList>
            <person name="Kushwaha B."/>
            <person name="Kumar R."/>
            <person name="Das P."/>
            <person name="Joshi C.G."/>
            <person name="Kumar D."/>
            <person name="Nagpure N.S."/>
            <person name="Pandey M."/>
            <person name="Agarwal S."/>
            <person name="Srivastava S."/>
            <person name="Singh M."/>
            <person name="Sahoo L."/>
            <person name="Jayasankar P."/>
            <person name="Meher P.K."/>
            <person name="Koringa P.G."/>
            <person name="Iquebal M.A."/>
            <person name="Das S.P."/>
            <person name="Bit A."/>
            <person name="Patnaik S."/>
            <person name="Patel N."/>
            <person name="Shah T.M."/>
            <person name="Hinsu A."/>
            <person name="Jena J.K."/>
        </authorList>
    </citation>
    <scope>NUCLEOTIDE SEQUENCE</scope>
    <source>
        <strain evidence="1">CIFAMagur01</strain>
        <tissue evidence="1">Testis</tissue>
    </source>
</reference>
<accession>A0A8J4TCZ7</accession>
<gene>
    <name evidence="1" type="primary">Clmp</name>
    <name evidence="1" type="ORF">DAT39_017197</name>
</gene>
<feature type="non-terminal residue" evidence="1">
    <location>
        <position position="1"/>
    </location>
</feature>